<evidence type="ECO:0000256" key="2">
    <source>
        <dbReference type="ARBA" id="ARBA00005571"/>
    </source>
</evidence>
<keyword evidence="9" id="KW-1185">Reference proteome</keyword>
<reference evidence="8" key="1">
    <citation type="submission" date="2021-06" db="EMBL/GenBank/DDBJ databases">
        <authorList>
            <person name="Kallberg Y."/>
            <person name="Tangrot J."/>
            <person name="Rosling A."/>
        </authorList>
    </citation>
    <scope>NUCLEOTIDE SEQUENCE</scope>
    <source>
        <strain evidence="8">IA702</strain>
    </source>
</reference>
<dbReference type="Proteomes" id="UP000789572">
    <property type="component" value="Unassembled WGS sequence"/>
</dbReference>
<sequence length="267" mass="30690">MQMGILVGLVQKIEVYKRKGKASRDMEVEAERRKWRERSFINKKTPTLSTCSGTLVNRRIAAHPKSCEDVWYGRARKRSSFVNSSDVFRDTHQPANSRTQVLQMFDAGGFVRTIAHRVKKFDTQVPPVIMVQDLCGLQRTQYHFNIVLGFPRVLLVETTNTDSSTANSGPIHIREYVDVDEEERKELNAVRIRTSNFLQTARKIQVALEEIIISKRDKSEEETLKQEIACLQQDIEKKKATIQKHTALMLQWSAEFAQLEEEATAPL</sequence>
<protein>
    <submittedName>
        <fullName evidence="8">3398_t:CDS:1</fullName>
    </submittedName>
</protein>
<gene>
    <name evidence="8" type="ORF">POCULU_LOCUS2680</name>
</gene>
<keyword evidence="5" id="KW-0804">Transcription</keyword>
<dbReference type="GO" id="GO:0005634">
    <property type="term" value="C:nucleus"/>
    <property type="evidence" value="ECO:0007669"/>
    <property type="project" value="UniProtKB-SubCell"/>
</dbReference>
<dbReference type="Pfam" id="PF11594">
    <property type="entry name" value="Med28"/>
    <property type="match status" value="1"/>
</dbReference>
<comment type="subcellular location">
    <subcellularLocation>
        <location evidence="1">Nucleus</location>
    </subcellularLocation>
</comment>
<proteinExistence type="inferred from homology"/>
<accession>A0A9N9F1B2</accession>
<name>A0A9N9F1B2_9GLOM</name>
<dbReference type="EMBL" id="CAJVPJ010000261">
    <property type="protein sequence ID" value="CAG8503190.1"/>
    <property type="molecule type" value="Genomic_DNA"/>
</dbReference>
<evidence type="ECO:0000256" key="5">
    <source>
        <dbReference type="ARBA" id="ARBA00023163"/>
    </source>
</evidence>
<evidence type="ECO:0000256" key="1">
    <source>
        <dbReference type="ARBA" id="ARBA00004123"/>
    </source>
</evidence>
<evidence type="ECO:0000256" key="6">
    <source>
        <dbReference type="ARBA" id="ARBA00023242"/>
    </source>
</evidence>
<evidence type="ECO:0000256" key="3">
    <source>
        <dbReference type="ARBA" id="ARBA00023015"/>
    </source>
</evidence>
<evidence type="ECO:0000313" key="9">
    <source>
        <dbReference type="Proteomes" id="UP000789572"/>
    </source>
</evidence>
<evidence type="ECO:0000256" key="7">
    <source>
        <dbReference type="SAM" id="Coils"/>
    </source>
</evidence>
<evidence type="ECO:0000313" key="8">
    <source>
        <dbReference type="EMBL" id="CAG8503190.1"/>
    </source>
</evidence>
<dbReference type="InterPro" id="IPR021640">
    <property type="entry name" value="Mediator_Med28"/>
</dbReference>
<dbReference type="OrthoDB" id="2362198at2759"/>
<evidence type="ECO:0000256" key="4">
    <source>
        <dbReference type="ARBA" id="ARBA00023054"/>
    </source>
</evidence>
<keyword evidence="3" id="KW-0805">Transcription regulation</keyword>
<keyword evidence="6" id="KW-0539">Nucleus</keyword>
<comment type="similarity">
    <text evidence="2">Belongs to the Mediator complex subunit 28 family.</text>
</comment>
<feature type="coiled-coil region" evidence="7">
    <location>
        <begin position="221"/>
        <end position="262"/>
    </location>
</feature>
<organism evidence="8 9">
    <name type="scientific">Paraglomus occultum</name>
    <dbReference type="NCBI Taxonomy" id="144539"/>
    <lineage>
        <taxon>Eukaryota</taxon>
        <taxon>Fungi</taxon>
        <taxon>Fungi incertae sedis</taxon>
        <taxon>Mucoromycota</taxon>
        <taxon>Glomeromycotina</taxon>
        <taxon>Glomeromycetes</taxon>
        <taxon>Paraglomerales</taxon>
        <taxon>Paraglomeraceae</taxon>
        <taxon>Paraglomus</taxon>
    </lineage>
</organism>
<dbReference type="AlphaFoldDB" id="A0A9N9F1B2"/>
<keyword evidence="4 7" id="KW-0175">Coiled coil</keyword>
<comment type="caution">
    <text evidence="8">The sequence shown here is derived from an EMBL/GenBank/DDBJ whole genome shotgun (WGS) entry which is preliminary data.</text>
</comment>